<dbReference type="PROSITE" id="PS00491">
    <property type="entry name" value="PROLINE_PEPTIDASE"/>
    <property type="match status" value="1"/>
</dbReference>
<dbReference type="Gene3D" id="3.90.230.10">
    <property type="entry name" value="Creatinase/methionine aminopeptidase superfamily"/>
    <property type="match status" value="1"/>
</dbReference>
<dbReference type="InterPro" id="IPR029149">
    <property type="entry name" value="Creatin/AminoP/Spt16_N"/>
</dbReference>
<evidence type="ECO:0000256" key="2">
    <source>
        <dbReference type="ARBA" id="ARBA00022801"/>
    </source>
</evidence>
<dbReference type="InterPro" id="IPR000994">
    <property type="entry name" value="Pept_M24"/>
</dbReference>
<accession>A0A382DGE9</accession>
<dbReference type="SUPFAM" id="SSF55920">
    <property type="entry name" value="Creatinase/aminopeptidase"/>
    <property type="match status" value="1"/>
</dbReference>
<evidence type="ECO:0000313" key="5">
    <source>
        <dbReference type="EMBL" id="SVB37219.1"/>
    </source>
</evidence>
<dbReference type="InterPro" id="IPR001714">
    <property type="entry name" value="Pept_M24_MAP"/>
</dbReference>
<dbReference type="PANTHER" id="PTHR46112:SF2">
    <property type="entry name" value="XAA-PRO AMINOPEPTIDASE P-RELATED"/>
    <property type="match status" value="1"/>
</dbReference>
<dbReference type="InterPro" id="IPR050659">
    <property type="entry name" value="Peptidase_M24B"/>
</dbReference>
<dbReference type="AlphaFoldDB" id="A0A382DGE9"/>
<proteinExistence type="predicted"/>
<dbReference type="EMBL" id="UINC01039156">
    <property type="protein sequence ID" value="SVB37219.1"/>
    <property type="molecule type" value="Genomic_DNA"/>
</dbReference>
<gene>
    <name evidence="5" type="ORF">METZ01_LOCUS190073</name>
</gene>
<protein>
    <recommendedName>
        <fullName evidence="6">Peptidase M24 domain-containing protein</fullName>
    </recommendedName>
</protein>
<dbReference type="GO" id="GO:0046872">
    <property type="term" value="F:metal ion binding"/>
    <property type="evidence" value="ECO:0007669"/>
    <property type="project" value="UniProtKB-KW"/>
</dbReference>
<dbReference type="PANTHER" id="PTHR46112">
    <property type="entry name" value="AMINOPEPTIDASE"/>
    <property type="match status" value="1"/>
</dbReference>
<dbReference type="InterPro" id="IPR036005">
    <property type="entry name" value="Creatinase/aminopeptidase-like"/>
</dbReference>
<reference evidence="5" key="1">
    <citation type="submission" date="2018-05" db="EMBL/GenBank/DDBJ databases">
        <authorList>
            <person name="Lanie J.A."/>
            <person name="Ng W.-L."/>
            <person name="Kazmierczak K.M."/>
            <person name="Andrzejewski T.M."/>
            <person name="Davidsen T.M."/>
            <person name="Wayne K.J."/>
            <person name="Tettelin H."/>
            <person name="Glass J.I."/>
            <person name="Rusch D."/>
            <person name="Podicherti R."/>
            <person name="Tsui H.-C.T."/>
            <person name="Winkler M.E."/>
        </authorList>
    </citation>
    <scope>NUCLEOTIDE SEQUENCE</scope>
</reference>
<organism evidence="5">
    <name type="scientific">marine metagenome</name>
    <dbReference type="NCBI Taxonomy" id="408172"/>
    <lineage>
        <taxon>unclassified sequences</taxon>
        <taxon>metagenomes</taxon>
        <taxon>ecological metagenomes</taxon>
    </lineage>
</organism>
<dbReference type="CDD" id="cd01092">
    <property type="entry name" value="APP-like"/>
    <property type="match status" value="1"/>
</dbReference>
<dbReference type="Gene3D" id="3.40.350.10">
    <property type="entry name" value="Creatinase/prolidase N-terminal domain"/>
    <property type="match status" value="1"/>
</dbReference>
<sequence>MENLIRLRQLMNQKSIDGLAIVPGPNLSYLTGSEFHLSERPVVLFVRQKDAIFVLPELESPKIADLDIGFISYDDRDGPGPAFAQFSKNHKFSGLGVESRLIRHLELNLISSYNISSDIIDATDLFAELRMSKSKLEIDHMTKAVETAERSLVSVLDKMRPGVTEKQFAAELVIELLQNGSDTRLPFSPIVASGVNAANPHHFPTDKEFKEGELVIVDWGATHEGYFSDITRTYAIGNQIDEKLLRAYEAVRLANLAGRSKAAAGVPAGDVDSATRKVIEDHGFGEFFTHRTGHGLGLEIHEEPYIKPDNDFVLQKGMTFTIEPGIYIPGLGGIRIEDDVCLKTSGLVSLTSLPRELIIV</sequence>
<evidence type="ECO:0000259" key="4">
    <source>
        <dbReference type="Pfam" id="PF01321"/>
    </source>
</evidence>
<dbReference type="InterPro" id="IPR000587">
    <property type="entry name" value="Creatinase_N"/>
</dbReference>
<name>A0A382DGE9_9ZZZZ</name>
<dbReference type="InterPro" id="IPR001131">
    <property type="entry name" value="Peptidase_M24B_aminopep-P_CS"/>
</dbReference>
<dbReference type="Pfam" id="PF01321">
    <property type="entry name" value="Creatinase_N"/>
    <property type="match status" value="1"/>
</dbReference>
<feature type="domain" description="Creatinase N-terminal" evidence="4">
    <location>
        <begin position="6"/>
        <end position="131"/>
    </location>
</feature>
<evidence type="ECO:0000256" key="1">
    <source>
        <dbReference type="ARBA" id="ARBA00022723"/>
    </source>
</evidence>
<dbReference type="GO" id="GO:0016787">
    <property type="term" value="F:hydrolase activity"/>
    <property type="evidence" value="ECO:0007669"/>
    <property type="project" value="UniProtKB-KW"/>
</dbReference>
<feature type="domain" description="Peptidase M24" evidence="3">
    <location>
        <begin position="140"/>
        <end position="342"/>
    </location>
</feature>
<evidence type="ECO:0008006" key="6">
    <source>
        <dbReference type="Google" id="ProtNLM"/>
    </source>
</evidence>
<evidence type="ECO:0000259" key="3">
    <source>
        <dbReference type="Pfam" id="PF00557"/>
    </source>
</evidence>
<keyword evidence="2" id="KW-0378">Hydrolase</keyword>
<dbReference type="PRINTS" id="PR00599">
    <property type="entry name" value="MAPEPTIDASE"/>
</dbReference>
<keyword evidence="1" id="KW-0479">Metal-binding</keyword>
<dbReference type="SUPFAM" id="SSF53092">
    <property type="entry name" value="Creatinase/prolidase N-terminal domain"/>
    <property type="match status" value="1"/>
</dbReference>
<dbReference type="Pfam" id="PF00557">
    <property type="entry name" value="Peptidase_M24"/>
    <property type="match status" value="1"/>
</dbReference>